<dbReference type="KEGG" id="gba:J421_2853"/>
<dbReference type="EMBL" id="CP007128">
    <property type="protein sequence ID" value="AHG90390.1"/>
    <property type="molecule type" value="Genomic_DNA"/>
</dbReference>
<organism evidence="1 2">
    <name type="scientific">Gemmatirosa kalamazoonensis</name>
    <dbReference type="NCBI Taxonomy" id="861299"/>
    <lineage>
        <taxon>Bacteria</taxon>
        <taxon>Pseudomonadati</taxon>
        <taxon>Gemmatimonadota</taxon>
        <taxon>Gemmatimonadia</taxon>
        <taxon>Gemmatimonadales</taxon>
        <taxon>Gemmatimonadaceae</taxon>
        <taxon>Gemmatirosa</taxon>
    </lineage>
</organism>
<gene>
    <name evidence="1" type="ORF">J421_2853</name>
</gene>
<keyword evidence="2" id="KW-1185">Reference proteome</keyword>
<protein>
    <submittedName>
        <fullName evidence="1">Uncharacterized protein</fullName>
    </submittedName>
</protein>
<sequence length="265" mass="28166">MTNRWADAERVATRAANAPGSSPSLRIDATTALAAVRAVHGEVAAAGRILSAAAARSTGAEQRWYENARSILAIVSGESEPAIGASLASDSTPGAVQARGLRLAARGDTSGARAVLRHLDALPPVELARLGHGPVVIASLIDGRAGRWAHVIETLAPLARAGEHESLNADRAPSLIMRWIVADAYAHVGELDSAVVTMARAVDYRRVPPGHLVLRGLAYSFAQRRLAEWQERRGDRDASRRAWAAFRAAFTNPDPALRHLLVGAR</sequence>
<dbReference type="AlphaFoldDB" id="W0RJ87"/>
<dbReference type="Proteomes" id="UP000019151">
    <property type="component" value="Chromosome"/>
</dbReference>
<dbReference type="STRING" id="861299.J421_2853"/>
<evidence type="ECO:0000313" key="2">
    <source>
        <dbReference type="Proteomes" id="UP000019151"/>
    </source>
</evidence>
<accession>W0RJ87</accession>
<dbReference type="RefSeq" id="WP_025411859.1">
    <property type="nucleotide sequence ID" value="NZ_CP007128.1"/>
</dbReference>
<dbReference type="HOGENOM" id="CLU_1048720_0_0_0"/>
<evidence type="ECO:0000313" key="1">
    <source>
        <dbReference type="EMBL" id="AHG90390.1"/>
    </source>
</evidence>
<reference evidence="1 2" key="1">
    <citation type="journal article" date="2014" name="Genome Announc.">
        <title>Genome Sequence and Methylome of Soil Bacterium Gemmatirosa kalamazoonensis KBS708T, a Member of the Rarely Cultivated Gemmatimonadetes Phylum.</title>
        <authorList>
            <person name="Debruyn J.M."/>
            <person name="Radosevich M."/>
            <person name="Wommack K.E."/>
            <person name="Polson S.W."/>
            <person name="Hauser L.J."/>
            <person name="Fawaz M.N."/>
            <person name="Korlach J."/>
            <person name="Tsai Y.C."/>
        </authorList>
    </citation>
    <scope>NUCLEOTIDE SEQUENCE [LARGE SCALE GENOMIC DNA]</scope>
    <source>
        <strain evidence="1 2">KBS708</strain>
    </source>
</reference>
<dbReference type="InParanoid" id="W0RJ87"/>
<name>W0RJ87_9BACT</name>
<proteinExistence type="predicted"/>